<feature type="domain" description="MacB-like periplasmic core" evidence="9">
    <location>
        <begin position="18"/>
        <end position="228"/>
    </location>
</feature>
<name>A0A225DCV2_9BACT</name>
<feature type="transmembrane region" description="Helical" evidence="7">
    <location>
        <begin position="357"/>
        <end position="378"/>
    </location>
</feature>
<keyword evidence="11" id="KW-1185">Reference proteome</keyword>
<reference evidence="11" key="1">
    <citation type="submission" date="2017-06" db="EMBL/GenBank/DDBJ databases">
        <title>Genome analysis of Fimbriiglobus ruber SP5, the first member of the order Planctomycetales with confirmed chitinolytic capability.</title>
        <authorList>
            <person name="Ravin N.V."/>
            <person name="Rakitin A.L."/>
            <person name="Ivanova A.A."/>
            <person name="Beletsky A.V."/>
            <person name="Kulichevskaya I.S."/>
            <person name="Mardanov A.V."/>
            <person name="Dedysh S.N."/>
        </authorList>
    </citation>
    <scope>NUCLEOTIDE SEQUENCE [LARGE SCALE GENOMIC DNA]</scope>
    <source>
        <strain evidence="11">SP5</strain>
    </source>
</reference>
<evidence type="ECO:0000256" key="1">
    <source>
        <dbReference type="ARBA" id="ARBA00004651"/>
    </source>
</evidence>
<dbReference type="AlphaFoldDB" id="A0A225DCV2"/>
<organism evidence="10 11">
    <name type="scientific">Fimbriiglobus ruber</name>
    <dbReference type="NCBI Taxonomy" id="1908690"/>
    <lineage>
        <taxon>Bacteria</taxon>
        <taxon>Pseudomonadati</taxon>
        <taxon>Planctomycetota</taxon>
        <taxon>Planctomycetia</taxon>
        <taxon>Gemmatales</taxon>
        <taxon>Gemmataceae</taxon>
        <taxon>Fimbriiglobus</taxon>
    </lineage>
</organism>
<gene>
    <name evidence="10" type="ORF">FRUB_05934</name>
</gene>
<dbReference type="InterPro" id="IPR050250">
    <property type="entry name" value="Macrolide_Exporter_MacB"/>
</dbReference>
<feature type="transmembrane region" description="Helical" evidence="7">
    <location>
        <begin position="313"/>
        <end position="337"/>
    </location>
</feature>
<comment type="subcellular location">
    <subcellularLocation>
        <location evidence="1">Cell membrane</location>
        <topology evidence="1">Multi-pass membrane protein</topology>
    </subcellularLocation>
</comment>
<comment type="similarity">
    <text evidence="6">Belongs to the ABC-4 integral membrane protein family.</text>
</comment>
<dbReference type="RefSeq" id="WP_088256854.1">
    <property type="nucleotide sequence ID" value="NZ_NIDE01000010.1"/>
</dbReference>
<evidence type="ECO:0000259" key="9">
    <source>
        <dbReference type="Pfam" id="PF12704"/>
    </source>
</evidence>
<evidence type="ECO:0000256" key="4">
    <source>
        <dbReference type="ARBA" id="ARBA00022989"/>
    </source>
</evidence>
<dbReference type="Proteomes" id="UP000214646">
    <property type="component" value="Unassembled WGS sequence"/>
</dbReference>
<accession>A0A225DCV2</accession>
<dbReference type="PANTHER" id="PTHR30572:SF4">
    <property type="entry name" value="ABC TRANSPORTER PERMEASE YTRF"/>
    <property type="match status" value="1"/>
</dbReference>
<dbReference type="OrthoDB" id="9775474at2"/>
<evidence type="ECO:0000256" key="5">
    <source>
        <dbReference type="ARBA" id="ARBA00023136"/>
    </source>
</evidence>
<comment type="caution">
    <text evidence="10">The sequence shown here is derived from an EMBL/GenBank/DDBJ whole genome shotgun (WGS) entry which is preliminary data.</text>
</comment>
<feature type="domain" description="ABC3 transporter permease C-terminal" evidence="8">
    <location>
        <begin position="268"/>
        <end position="383"/>
    </location>
</feature>
<keyword evidence="3 7" id="KW-0812">Transmembrane</keyword>
<sequence length="392" mass="41998">MYFVTFILKNLSRRPTRTALTVLGLAVAVGSMIALLGISHNFTAAAIESFERRGVDLIVIPGGQADQLSGKIDEWVVDRVRGWEEIDGVAAAIVDVAEMWRRDRKPDEQSAPSMQVMVQAWAPDNFVFDELEILEGHRLHVGDTGKVMLGNIVADNLKKGVGDTVTILGKPWEVVAVFKSPTVFESGSVVMLLTDYQTEVGAEGKVTGFSVRVKKSAANPDAAVTAVREKLLDLKDAKGTPVRLSAESPRQYAENSSHLKIARAMAWLVSLIAVVIGVISMMNTMAMSVLERTQEIGILRAVGWPRGRVVRMVLGEAILLGLTAALVGAAGAVAATYSLSYMPKVNGFIAGGIAPEVILQGLGMTVLVGLLGGAYPAFRAARLLPTEAIRHD</sequence>
<evidence type="ECO:0000313" key="11">
    <source>
        <dbReference type="Proteomes" id="UP000214646"/>
    </source>
</evidence>
<dbReference type="InterPro" id="IPR025857">
    <property type="entry name" value="MacB_PCD"/>
</dbReference>
<dbReference type="Pfam" id="PF02687">
    <property type="entry name" value="FtsX"/>
    <property type="match status" value="1"/>
</dbReference>
<dbReference type="GO" id="GO:0005886">
    <property type="term" value="C:plasma membrane"/>
    <property type="evidence" value="ECO:0007669"/>
    <property type="project" value="UniProtKB-SubCell"/>
</dbReference>
<evidence type="ECO:0000256" key="2">
    <source>
        <dbReference type="ARBA" id="ARBA00022475"/>
    </source>
</evidence>
<evidence type="ECO:0000313" key="10">
    <source>
        <dbReference type="EMBL" id="OWK39371.1"/>
    </source>
</evidence>
<keyword evidence="2" id="KW-1003">Cell membrane</keyword>
<keyword evidence="5 7" id="KW-0472">Membrane</keyword>
<dbReference type="GO" id="GO:0022857">
    <property type="term" value="F:transmembrane transporter activity"/>
    <property type="evidence" value="ECO:0007669"/>
    <property type="project" value="TreeGrafter"/>
</dbReference>
<dbReference type="InterPro" id="IPR003838">
    <property type="entry name" value="ABC3_permease_C"/>
</dbReference>
<dbReference type="Pfam" id="PF12704">
    <property type="entry name" value="MacB_PCD"/>
    <property type="match status" value="1"/>
</dbReference>
<feature type="transmembrane region" description="Helical" evidence="7">
    <location>
        <begin position="264"/>
        <end position="290"/>
    </location>
</feature>
<dbReference type="PANTHER" id="PTHR30572">
    <property type="entry name" value="MEMBRANE COMPONENT OF TRANSPORTER-RELATED"/>
    <property type="match status" value="1"/>
</dbReference>
<keyword evidence="4 7" id="KW-1133">Transmembrane helix</keyword>
<evidence type="ECO:0000256" key="3">
    <source>
        <dbReference type="ARBA" id="ARBA00022692"/>
    </source>
</evidence>
<evidence type="ECO:0000256" key="6">
    <source>
        <dbReference type="ARBA" id="ARBA00038076"/>
    </source>
</evidence>
<evidence type="ECO:0000259" key="8">
    <source>
        <dbReference type="Pfam" id="PF02687"/>
    </source>
</evidence>
<proteinExistence type="inferred from homology"/>
<protein>
    <submittedName>
        <fullName evidence="10">Putative ABC transporter permease protein</fullName>
    </submittedName>
</protein>
<dbReference type="EMBL" id="NIDE01000010">
    <property type="protein sequence ID" value="OWK39371.1"/>
    <property type="molecule type" value="Genomic_DNA"/>
</dbReference>
<evidence type="ECO:0000256" key="7">
    <source>
        <dbReference type="SAM" id="Phobius"/>
    </source>
</evidence>